<dbReference type="RefSeq" id="XP_014253677.1">
    <property type="nucleotide sequence ID" value="XM_014398191.1"/>
</dbReference>
<sequence length="582" mass="66930">MENCPKKRYCVSRIVDSIKNMVVRKNANKQKSNPKKAGLKIKLGKIENGYLLESDYKQLNSLFVPGKPMFGYDYDLLSHVEVSGLKLDSGHEVTVEGVLPVVKLSQTRTDEGKTIKIIHIKGRFSRKCPLAPRVRSDSFMRGTRLRKNGTLFRPPVTISELRNRSTEQKEEEKKINVQFTQTCQSNVCKCVQNSPVMVDKRTSMNIKTVQIPNQYDEDNEGRNRFRKKRRPTGSALSSNGSIFSTTEKNNSFGQVGKRISPNIKSKIPDQYDKVIEMAKQFRNKKRPTGESLVDKRTSVNNETVQMQNQYEDELKNQFRKKKSSNISTAFSTEKNNESFDQMVNKSYIDAQTGKHEQDRIELKKSTPKSVIIWDEDSKKIDPQNLMAGNESEKEAYLKKAKSHGYFNMIKNHCNISHDWIKESSNLNNTDMVETSKNSHYSINSNSEYKTVNSAESLVDYLLFFNNNSQELEKEEKEENSLTQETKIHDKIFKNITETSSPPKSITITRSKKRYITLSNGEELVEKTGDEILTVDTSNGDHQIVTKENVCKFPNNIFTSDDYFNKSDFRLDEQLSWLEKLTK</sequence>
<organism evidence="2 3">
    <name type="scientific">Cimex lectularius</name>
    <name type="common">Bed bug</name>
    <name type="synonym">Acanthia lectularia</name>
    <dbReference type="NCBI Taxonomy" id="79782"/>
    <lineage>
        <taxon>Eukaryota</taxon>
        <taxon>Metazoa</taxon>
        <taxon>Ecdysozoa</taxon>
        <taxon>Arthropoda</taxon>
        <taxon>Hexapoda</taxon>
        <taxon>Insecta</taxon>
        <taxon>Pterygota</taxon>
        <taxon>Neoptera</taxon>
        <taxon>Paraneoptera</taxon>
        <taxon>Hemiptera</taxon>
        <taxon>Heteroptera</taxon>
        <taxon>Panheteroptera</taxon>
        <taxon>Cimicomorpha</taxon>
        <taxon>Cimicidae</taxon>
        <taxon>Cimex</taxon>
    </lineage>
</organism>
<dbReference type="Proteomes" id="UP000494040">
    <property type="component" value="Unassembled WGS sequence"/>
</dbReference>
<dbReference type="EnsemblMetazoa" id="XM_014398191.1">
    <property type="protein sequence ID" value="XP_014253677.1"/>
    <property type="gene ID" value="LOC106668966"/>
</dbReference>
<evidence type="ECO:0000256" key="1">
    <source>
        <dbReference type="SAM" id="MobiDB-lite"/>
    </source>
</evidence>
<proteinExistence type="predicted"/>
<dbReference type="GeneID" id="106668966"/>
<evidence type="ECO:0000313" key="3">
    <source>
        <dbReference type="Proteomes" id="UP000494040"/>
    </source>
</evidence>
<evidence type="ECO:0000313" key="2">
    <source>
        <dbReference type="EnsemblMetazoa" id="XP_014253677.1"/>
    </source>
</evidence>
<keyword evidence="3" id="KW-1185">Reference proteome</keyword>
<dbReference type="KEGG" id="clec:106668966"/>
<protein>
    <submittedName>
        <fullName evidence="2">Uncharacterized protein</fullName>
    </submittedName>
</protein>
<reference evidence="2" key="1">
    <citation type="submission" date="2022-01" db="UniProtKB">
        <authorList>
            <consortium name="EnsemblMetazoa"/>
        </authorList>
    </citation>
    <scope>IDENTIFICATION</scope>
</reference>
<accession>A0A8I6RWF0</accession>
<feature type="compositionally biased region" description="Polar residues" evidence="1">
    <location>
        <begin position="234"/>
        <end position="253"/>
    </location>
</feature>
<dbReference type="AlphaFoldDB" id="A0A8I6RWF0"/>
<feature type="region of interest" description="Disordered" evidence="1">
    <location>
        <begin position="213"/>
        <end position="260"/>
    </location>
</feature>
<name>A0A8I6RWF0_CIMLE</name>